<dbReference type="InterPro" id="IPR036322">
    <property type="entry name" value="WD40_repeat_dom_sf"/>
</dbReference>
<gene>
    <name evidence="11" type="ORF">WMSIL1_LOCUS3068</name>
</gene>
<evidence type="ECO:0000256" key="5">
    <source>
        <dbReference type="ARBA" id="ARBA00022737"/>
    </source>
</evidence>
<feature type="region of interest" description="Disordered" evidence="8">
    <location>
        <begin position="1027"/>
        <end position="1076"/>
    </location>
</feature>
<keyword evidence="5" id="KW-0677">Repeat</keyword>
<dbReference type="InterPro" id="IPR045152">
    <property type="entry name" value="EDC4-like"/>
</dbReference>
<feature type="compositionally biased region" description="Low complexity" evidence="8">
    <location>
        <begin position="525"/>
        <end position="534"/>
    </location>
</feature>
<dbReference type="SUPFAM" id="SSF50978">
    <property type="entry name" value="WD40 repeat-like"/>
    <property type="match status" value="1"/>
</dbReference>
<protein>
    <submittedName>
        <fullName evidence="11">Uncharacterized protein</fullName>
    </submittedName>
</protein>
<sequence>MRSSTQKISLNENHVNVYSAIHSSLVDVTPSSGSAINSQNKESSNCLMVSPLVSYEWEYKYYSSKIITKHMPSGNVAWLIKPSPSQLLVRLTNGRNRSLIKDFGGDFLTLDFSLYDEPILAILSSDGVLKVYHINFNQGNNNLLFTTDLDENVQTLTHCFLKWGPKSKASDIGMHTSLLLAAAVNRKVFLIDLNSVVENLDQSKQSFVEASKRYLEKPRLLSNMFSTISSYDHNVEAITFSADASALFISADRGHIFALNLSDIDPFSFRPVQRWSTDTYSPLFGLYHVDFKSNGTTSGYLIGGTSFCRELRLWRLPDFKLLQTIRFCSNEEEGSVEENKKSSPLPMLISQFDQDSGVLFVSDIKRTVLYTLLLARNPDKTEELRFQCLCEFLLVAPCIAFNLNGVTRSHSFNEPLSDSASADCDNINVDLLLIHPKALTVGKLSFFVPLVAYRQKNLNRSLEFPQSEKSESCSSSPVVSLNPSEDMNMFSRLLNMRPKSVSSSPIHNFQDGDENAPFSPPSSENPPSVESSTPKVSQEGDVPQISTDRNGGNPDTQQVGFEGSSVSGSSGHKIFDLTPVDRNSPSMISAYGHEEPPNPSKNLPQHPSASSASIADSSRIPVLSDSMRCLAGSSSAASLSNSLLRDSSTNDFMGPPNDNMNKAMGLSMKNALSDSARSLDGNSIDTGVTLFQVDPLILPARQHQQGSASAFSLDESLSGGNGDNSGDPTQLLKAVFQQNKEILSSIKTLTNKVQENRNNLAKLSNVQNTILKQVNSLTTVAPGTPVYPVASSPASPPWANQILDQVRKQKAEAAKQLSQLEVAVKNLQLTVPATGTNLSSDVFTAAHPLVSPTVGLNNKQLVEQVRGVVRNELCNLFQTNASKIVEPVIQNLRGNLERILSPLPQIVADRMLTVIKEPKFTQYIADQMGRSLSPVMTEGYRNELRQTLVPGLNSVVDKLCKDLDDLVQGALNRHIQSVTMRIESGVQSNCNKLDSSAKKFDDQIKNLSKDISAKVAGRVGEVLNKALQQQQAKSQQSQSEPFFGGNSSSTAGSGRPSTIPPLNPSPQQQQFKNPNIGSNDTFTKALTFIQSGQYSQALETALTSPNQTVLLQVLQRIPVVPLFDQNIRQEMLLSLIHQLSCGDLQEQLEMKLPFLQEAVNHLRVNDSTVREMGSGILNALFNKLSMLRLKTKLNTAQENRAMTLQRSLSEKGMALMS</sequence>
<dbReference type="Pfam" id="PF21289">
    <property type="entry name" value="EDC4_C"/>
    <property type="match status" value="1"/>
</dbReference>
<evidence type="ECO:0000256" key="3">
    <source>
        <dbReference type="ARBA" id="ARBA00022490"/>
    </source>
</evidence>
<dbReference type="GO" id="GO:0000932">
    <property type="term" value="C:P-body"/>
    <property type="evidence" value="ECO:0007669"/>
    <property type="project" value="UniProtKB-SubCell"/>
</dbReference>
<dbReference type="PANTHER" id="PTHR15598">
    <property type="entry name" value="ENHANCER OF MRNA-DECAPPING PROTEIN 4"/>
    <property type="match status" value="1"/>
</dbReference>
<evidence type="ECO:0000256" key="7">
    <source>
        <dbReference type="SAM" id="Coils"/>
    </source>
</evidence>
<evidence type="ECO:0000256" key="4">
    <source>
        <dbReference type="ARBA" id="ARBA00022574"/>
    </source>
</evidence>
<dbReference type="EMBL" id="CABIJS010000089">
    <property type="protein sequence ID" value="VUZ42545.1"/>
    <property type="molecule type" value="Genomic_DNA"/>
</dbReference>
<feature type="compositionally biased region" description="Low complexity" evidence="8">
    <location>
        <begin position="1028"/>
        <end position="1039"/>
    </location>
</feature>
<dbReference type="InterPro" id="IPR032401">
    <property type="entry name" value="EDC4_WD40"/>
</dbReference>
<dbReference type="GO" id="GO:0031087">
    <property type="term" value="P:deadenylation-independent decapping of nuclear-transcribed mRNA"/>
    <property type="evidence" value="ECO:0007669"/>
    <property type="project" value="InterPro"/>
</dbReference>
<comment type="similarity">
    <text evidence="2">Belongs to the WD repeat EDC4 family.</text>
</comment>
<proteinExistence type="inferred from homology"/>
<name>A0A564Y5F9_HYMDI</name>
<feature type="compositionally biased region" description="Polar residues" evidence="8">
    <location>
        <begin position="1065"/>
        <end position="1076"/>
    </location>
</feature>
<keyword evidence="3" id="KW-0963">Cytoplasm</keyword>
<feature type="compositionally biased region" description="Polar residues" evidence="8">
    <location>
        <begin position="1045"/>
        <end position="1056"/>
    </location>
</feature>
<evidence type="ECO:0000313" key="12">
    <source>
        <dbReference type="Proteomes" id="UP000321570"/>
    </source>
</evidence>
<keyword evidence="12" id="KW-1185">Reference proteome</keyword>
<dbReference type="Pfam" id="PF16529">
    <property type="entry name" value="Ge1_WD40"/>
    <property type="match status" value="1"/>
</dbReference>
<organism evidence="11 12">
    <name type="scientific">Hymenolepis diminuta</name>
    <name type="common">Rat tapeworm</name>
    <dbReference type="NCBI Taxonomy" id="6216"/>
    <lineage>
        <taxon>Eukaryota</taxon>
        <taxon>Metazoa</taxon>
        <taxon>Spiralia</taxon>
        <taxon>Lophotrochozoa</taxon>
        <taxon>Platyhelminthes</taxon>
        <taxon>Cestoda</taxon>
        <taxon>Eucestoda</taxon>
        <taxon>Cyclophyllidea</taxon>
        <taxon>Hymenolepididae</taxon>
        <taxon>Hymenolepis</taxon>
    </lineage>
</organism>
<feature type="domain" description="Enhancer of mRNA-decapping protein 4 C-terminal" evidence="10">
    <location>
        <begin position="1088"/>
        <end position="1189"/>
    </location>
</feature>
<dbReference type="AlphaFoldDB" id="A0A564Y5F9"/>
<dbReference type="PANTHER" id="PTHR15598:SF5">
    <property type="entry name" value="ENHANCER OF MRNA-DECAPPING PROTEIN 4"/>
    <property type="match status" value="1"/>
</dbReference>
<dbReference type="Gene3D" id="1.10.220.100">
    <property type="entry name" value="conserved c-terminal region of ge- 1"/>
    <property type="match status" value="1"/>
</dbReference>
<evidence type="ECO:0000256" key="8">
    <source>
        <dbReference type="SAM" id="MobiDB-lite"/>
    </source>
</evidence>
<keyword evidence="4" id="KW-0853">WD repeat</keyword>
<evidence type="ECO:0000256" key="1">
    <source>
        <dbReference type="ARBA" id="ARBA00004201"/>
    </source>
</evidence>
<dbReference type="Proteomes" id="UP000321570">
    <property type="component" value="Unassembled WGS sequence"/>
</dbReference>
<evidence type="ECO:0000256" key="2">
    <source>
        <dbReference type="ARBA" id="ARBA00009639"/>
    </source>
</evidence>
<reference evidence="11 12" key="1">
    <citation type="submission" date="2019-07" db="EMBL/GenBank/DDBJ databases">
        <authorList>
            <person name="Jastrzebski P J."/>
            <person name="Paukszto L."/>
            <person name="Jastrzebski P J."/>
        </authorList>
    </citation>
    <scope>NUCLEOTIDE SEQUENCE [LARGE SCALE GENOMIC DNA]</scope>
    <source>
        <strain evidence="11 12">WMS-il1</strain>
    </source>
</reference>
<evidence type="ECO:0000259" key="10">
    <source>
        <dbReference type="Pfam" id="PF21289"/>
    </source>
</evidence>
<dbReference type="InterPro" id="IPR015943">
    <property type="entry name" value="WD40/YVTN_repeat-like_dom_sf"/>
</dbReference>
<feature type="compositionally biased region" description="Polar residues" evidence="8">
    <location>
        <begin position="544"/>
        <end position="559"/>
    </location>
</feature>
<feature type="region of interest" description="Disordered" evidence="8">
    <location>
        <begin position="501"/>
        <end position="616"/>
    </location>
</feature>
<evidence type="ECO:0000259" key="9">
    <source>
        <dbReference type="Pfam" id="PF16529"/>
    </source>
</evidence>
<dbReference type="InterPro" id="IPR044938">
    <property type="entry name" value="EDC4_C_sf"/>
</dbReference>
<keyword evidence="6 7" id="KW-0175">Coiled coil</keyword>
<dbReference type="InterPro" id="IPR049404">
    <property type="entry name" value="EDC4_C"/>
</dbReference>
<comment type="subcellular location">
    <subcellularLocation>
        <location evidence="1">Cytoplasm</location>
        <location evidence="1">P-body</location>
    </subcellularLocation>
</comment>
<feature type="coiled-coil region" evidence="7">
    <location>
        <begin position="803"/>
        <end position="830"/>
    </location>
</feature>
<evidence type="ECO:0000313" key="11">
    <source>
        <dbReference type="EMBL" id="VUZ42545.1"/>
    </source>
</evidence>
<accession>A0A564Y5F9</accession>
<feature type="domain" description="Enhancer of mRNA-decapping protein 4 WD40 repeat region" evidence="9">
    <location>
        <begin position="45"/>
        <end position="377"/>
    </location>
</feature>
<dbReference type="Gene3D" id="2.130.10.10">
    <property type="entry name" value="YVTN repeat-like/Quinoprotein amine dehydrogenase"/>
    <property type="match status" value="1"/>
</dbReference>
<evidence type="ECO:0000256" key="6">
    <source>
        <dbReference type="ARBA" id="ARBA00023054"/>
    </source>
</evidence>